<sequence length="79" mass="8905">MQWSAAYAAYNVFRRRQYPALRCAVRQDCPVPSFIQGVIWEYGGTVMEERPPEGFQPGDAQAATERAGYYLFRAPGGRA</sequence>
<organism evidence="1 2">
    <name type="scientific">Methylobacterium radiodurans</name>
    <dbReference type="NCBI Taxonomy" id="2202828"/>
    <lineage>
        <taxon>Bacteria</taxon>
        <taxon>Pseudomonadati</taxon>
        <taxon>Pseudomonadota</taxon>
        <taxon>Alphaproteobacteria</taxon>
        <taxon>Hyphomicrobiales</taxon>
        <taxon>Methylobacteriaceae</taxon>
        <taxon>Methylobacterium</taxon>
    </lineage>
</organism>
<dbReference type="OrthoDB" id="7997982at2"/>
<gene>
    <name evidence="1" type="ORF">DK427_18260</name>
</gene>
<evidence type="ECO:0000313" key="2">
    <source>
        <dbReference type="Proteomes" id="UP000246058"/>
    </source>
</evidence>
<protein>
    <submittedName>
        <fullName evidence="1">Uncharacterized protein</fullName>
    </submittedName>
</protein>
<proteinExistence type="predicted"/>
<evidence type="ECO:0000313" key="1">
    <source>
        <dbReference type="EMBL" id="AWN37426.1"/>
    </source>
</evidence>
<dbReference type="RefSeq" id="WP_109952505.1">
    <property type="nucleotide sequence ID" value="NZ_CP029551.1"/>
</dbReference>
<dbReference type="KEGG" id="meti:DK427_18260"/>
<name>A0A2U8VWC8_9HYPH</name>
<keyword evidence="2" id="KW-1185">Reference proteome</keyword>
<reference evidence="1 2" key="1">
    <citation type="submission" date="2018-05" db="EMBL/GenBank/DDBJ databases">
        <title>Complete Genome Sequence of Methylobacterium sp. 17Sr1-43.</title>
        <authorList>
            <person name="Srinivasan S."/>
        </authorList>
    </citation>
    <scope>NUCLEOTIDE SEQUENCE [LARGE SCALE GENOMIC DNA]</scope>
    <source>
        <strain evidence="1 2">17Sr1-43</strain>
    </source>
</reference>
<accession>A0A2U8VWC8</accession>
<dbReference type="AlphaFoldDB" id="A0A2U8VWC8"/>
<dbReference type="EMBL" id="CP029551">
    <property type="protein sequence ID" value="AWN37426.1"/>
    <property type="molecule type" value="Genomic_DNA"/>
</dbReference>
<dbReference type="Proteomes" id="UP000246058">
    <property type="component" value="Chromosome"/>
</dbReference>